<dbReference type="Proteomes" id="UP000193411">
    <property type="component" value="Unassembled WGS sequence"/>
</dbReference>
<keyword evidence="3" id="KW-1185">Reference proteome</keyword>
<comment type="caution">
    <text evidence="2">The sequence shown here is derived from an EMBL/GenBank/DDBJ whole genome shotgun (WGS) entry which is preliminary data.</text>
</comment>
<protein>
    <recommendedName>
        <fullName evidence="4">Secreted protein</fullName>
    </recommendedName>
</protein>
<dbReference type="AlphaFoldDB" id="A0A1Y2I2T6"/>
<feature type="chain" id="PRO_5012756598" description="Secreted protein" evidence="1">
    <location>
        <begin position="23"/>
        <end position="159"/>
    </location>
</feature>
<gene>
    <name evidence="2" type="ORF">BCR44DRAFT_1171523</name>
</gene>
<evidence type="ECO:0000313" key="2">
    <source>
        <dbReference type="EMBL" id="ORZ40261.1"/>
    </source>
</evidence>
<sequence>MVHSPLHFLWSSVVLTFFPTLGQHWLPPTLADRSHSSLSCVVVDMDVSQFLTPPDPTFPSHFHPSRTDRSSFVARSSPSHLFLLVFPYISRLSSTCCSFHLFSSMFNCHLCSNNDGWTFRFIHLCPVLPSLQTKKYMIPHLLQCCCARGIVWRPRWMGT</sequence>
<evidence type="ECO:0000256" key="1">
    <source>
        <dbReference type="SAM" id="SignalP"/>
    </source>
</evidence>
<accession>A0A1Y2I2T6</accession>
<dbReference type="EMBL" id="MCFL01000003">
    <property type="protein sequence ID" value="ORZ40261.1"/>
    <property type="molecule type" value="Genomic_DNA"/>
</dbReference>
<organism evidence="2 3">
    <name type="scientific">Catenaria anguillulae PL171</name>
    <dbReference type="NCBI Taxonomy" id="765915"/>
    <lineage>
        <taxon>Eukaryota</taxon>
        <taxon>Fungi</taxon>
        <taxon>Fungi incertae sedis</taxon>
        <taxon>Blastocladiomycota</taxon>
        <taxon>Blastocladiomycetes</taxon>
        <taxon>Blastocladiales</taxon>
        <taxon>Catenariaceae</taxon>
        <taxon>Catenaria</taxon>
    </lineage>
</organism>
<name>A0A1Y2I2T6_9FUNG</name>
<evidence type="ECO:0000313" key="3">
    <source>
        <dbReference type="Proteomes" id="UP000193411"/>
    </source>
</evidence>
<evidence type="ECO:0008006" key="4">
    <source>
        <dbReference type="Google" id="ProtNLM"/>
    </source>
</evidence>
<feature type="signal peptide" evidence="1">
    <location>
        <begin position="1"/>
        <end position="22"/>
    </location>
</feature>
<keyword evidence="1" id="KW-0732">Signal</keyword>
<reference evidence="2 3" key="1">
    <citation type="submission" date="2016-07" db="EMBL/GenBank/DDBJ databases">
        <title>Pervasive Adenine N6-methylation of Active Genes in Fungi.</title>
        <authorList>
            <consortium name="DOE Joint Genome Institute"/>
            <person name="Mondo S.J."/>
            <person name="Dannebaum R.O."/>
            <person name="Kuo R.C."/>
            <person name="Labutti K."/>
            <person name="Haridas S."/>
            <person name="Kuo A."/>
            <person name="Salamov A."/>
            <person name="Ahrendt S.R."/>
            <person name="Lipzen A."/>
            <person name="Sullivan W."/>
            <person name="Andreopoulos W.B."/>
            <person name="Clum A."/>
            <person name="Lindquist E."/>
            <person name="Daum C."/>
            <person name="Ramamoorthy G.K."/>
            <person name="Gryganskyi A."/>
            <person name="Culley D."/>
            <person name="Magnuson J.K."/>
            <person name="James T.Y."/>
            <person name="O'Malley M.A."/>
            <person name="Stajich J.E."/>
            <person name="Spatafora J.W."/>
            <person name="Visel A."/>
            <person name="Grigoriev I.V."/>
        </authorList>
    </citation>
    <scope>NUCLEOTIDE SEQUENCE [LARGE SCALE GENOMIC DNA]</scope>
    <source>
        <strain evidence="2 3">PL171</strain>
    </source>
</reference>
<proteinExistence type="predicted"/>